<dbReference type="Proteomes" id="UP000298327">
    <property type="component" value="Unassembled WGS sequence"/>
</dbReference>
<dbReference type="AlphaFoldDB" id="A0A4Y9YVS3"/>
<dbReference type="STRING" id="205917.A0A4Y9YVS3"/>
<dbReference type="InterPro" id="IPR016159">
    <property type="entry name" value="Cullin_repeat-like_dom_sf"/>
</dbReference>
<evidence type="ECO:0000313" key="1">
    <source>
        <dbReference type="EMBL" id="TFY66686.1"/>
    </source>
</evidence>
<protein>
    <submittedName>
        <fullName evidence="1">Uncharacterized protein</fullName>
    </submittedName>
</protein>
<dbReference type="SUPFAM" id="SSF74788">
    <property type="entry name" value="Cullin repeat-like"/>
    <property type="match status" value="1"/>
</dbReference>
<evidence type="ECO:0000313" key="2">
    <source>
        <dbReference type="Proteomes" id="UP000298327"/>
    </source>
</evidence>
<dbReference type="Gene3D" id="1.20.1310.10">
    <property type="entry name" value="Cullin Repeats"/>
    <property type="match status" value="1"/>
</dbReference>
<name>A0A4Y9YVS3_9AGAM</name>
<proteinExistence type="predicted"/>
<organism evidence="1 2">
    <name type="scientific">Dentipellis fragilis</name>
    <dbReference type="NCBI Taxonomy" id="205917"/>
    <lineage>
        <taxon>Eukaryota</taxon>
        <taxon>Fungi</taxon>
        <taxon>Dikarya</taxon>
        <taxon>Basidiomycota</taxon>
        <taxon>Agaricomycotina</taxon>
        <taxon>Agaricomycetes</taxon>
        <taxon>Russulales</taxon>
        <taxon>Hericiaceae</taxon>
        <taxon>Dentipellis</taxon>
    </lineage>
</organism>
<reference evidence="1 2" key="1">
    <citation type="submission" date="2019-02" db="EMBL/GenBank/DDBJ databases">
        <title>Genome sequencing of the rare red list fungi Dentipellis fragilis.</title>
        <authorList>
            <person name="Buettner E."/>
            <person name="Kellner H."/>
        </authorList>
    </citation>
    <scope>NUCLEOTIDE SEQUENCE [LARGE SCALE GENOMIC DNA]</scope>
    <source>
        <strain evidence="1 2">DSM 105465</strain>
    </source>
</reference>
<accession>A0A4Y9YVS3</accession>
<comment type="caution">
    <text evidence="1">The sequence shown here is derived from an EMBL/GenBank/DDBJ whole genome shotgun (WGS) entry which is preliminary data.</text>
</comment>
<dbReference type="EMBL" id="SEOQ01000226">
    <property type="protein sequence ID" value="TFY66686.1"/>
    <property type="molecule type" value="Genomic_DNA"/>
</dbReference>
<gene>
    <name evidence="1" type="ORF">EVG20_g4406</name>
</gene>
<sequence>MSSPLPMPAPPTNLAEASASLQALWDYTQPALDHMLRSPTNDPTEVPAIDASYYIWISTALYNYWTCSRRPASSSYETVPSVAQELLLGAPQDAHALIRYILPTYTRYATGTAVLHRMLNYTNRFYVKAELDNGYGWLGWREIPSQDQNKAGTKWREVVKANFAELRTTELKKWGWEEGDPEEVLAQAEACAEAASELDRTVPLASLAHRRFRTEVLEPLLKVSGAGAGTKQSQEPEGRLGDAVAELLESTTSDGLEERAQLAQDMARMLRMCGIQPDHPVRKRLDRDGYTGAVAHHAPTAT</sequence>
<keyword evidence="2" id="KW-1185">Reference proteome</keyword>
<dbReference type="OrthoDB" id="27073at2759"/>